<dbReference type="EMBL" id="JAXARY010000044">
    <property type="protein sequence ID" value="MDX8130405.1"/>
    <property type="molecule type" value="Genomic_DNA"/>
</dbReference>
<protein>
    <submittedName>
        <fullName evidence="1">Uncharacterized protein</fullName>
    </submittedName>
</protein>
<dbReference type="RefSeq" id="WP_319963246.1">
    <property type="nucleotide sequence ID" value="NZ_JAXARY010000044.1"/>
</dbReference>
<comment type="caution">
    <text evidence="1">The sequence shown here is derived from an EMBL/GenBank/DDBJ whole genome shotgun (WGS) entry which is preliminary data.</text>
</comment>
<dbReference type="Proteomes" id="UP001284537">
    <property type="component" value="Unassembled WGS sequence"/>
</dbReference>
<organism evidence="1 2">
    <name type="scientific">Methylomonas defluvii</name>
    <dbReference type="NCBI Taxonomy" id="3045149"/>
    <lineage>
        <taxon>Bacteria</taxon>
        <taxon>Pseudomonadati</taxon>
        <taxon>Pseudomonadota</taxon>
        <taxon>Gammaproteobacteria</taxon>
        <taxon>Methylococcales</taxon>
        <taxon>Methylococcaceae</taxon>
        <taxon>Methylomonas</taxon>
    </lineage>
</organism>
<accession>A0ABU4UNM3</accession>
<evidence type="ECO:0000313" key="1">
    <source>
        <dbReference type="EMBL" id="MDX8130405.1"/>
    </source>
</evidence>
<keyword evidence="2" id="KW-1185">Reference proteome</keyword>
<evidence type="ECO:0000313" key="2">
    <source>
        <dbReference type="Proteomes" id="UP001284537"/>
    </source>
</evidence>
<dbReference type="Gene3D" id="2.60.40.1760">
    <property type="entry name" value="glycosyl hydrolase (family 31)"/>
    <property type="match status" value="1"/>
</dbReference>
<gene>
    <name evidence="1" type="ORF">QLH52_24150</name>
</gene>
<sequence length="73" mass="8387">MALNKNPEQIALDQSGKLLLQLGWVIQNKNQINFHIGEDQSVWEFRTDSGRANYILFVGDKPAELNANYQINR</sequence>
<name>A0ABU4UNM3_9GAMM</name>
<proteinExistence type="predicted"/>
<reference evidence="1 2" key="1">
    <citation type="submission" date="2023-11" db="EMBL/GenBank/DDBJ databases">
        <authorList>
            <person name="Ouyang M.-Y."/>
        </authorList>
    </citation>
    <scope>NUCLEOTIDE SEQUENCE [LARGE SCALE GENOMIC DNA]</scope>
    <source>
        <strain evidence="1 2">OY6</strain>
    </source>
</reference>